<keyword evidence="11 19" id="KW-1133">Transmembrane helix</keyword>
<dbReference type="WBParaSite" id="Csp11.Scaffold549.g3587.t1">
    <property type="protein sequence ID" value="Csp11.Scaffold549.g3587.t1"/>
    <property type="gene ID" value="Csp11.Scaffold549.g3587"/>
</dbReference>
<feature type="domain" description="Peptidase M28" evidence="22">
    <location>
        <begin position="367"/>
        <end position="568"/>
    </location>
</feature>
<evidence type="ECO:0000256" key="11">
    <source>
        <dbReference type="ARBA" id="ARBA00022989"/>
    </source>
</evidence>
<dbReference type="CDD" id="cd02121">
    <property type="entry name" value="PA_GCPII_like"/>
    <property type="match status" value="1"/>
</dbReference>
<dbReference type="EC" id="3.4.17.21" evidence="16"/>
<dbReference type="Pfam" id="PF04253">
    <property type="entry name" value="TFR_dimer"/>
    <property type="match status" value="1"/>
</dbReference>
<dbReference type="GO" id="GO:0004181">
    <property type="term" value="F:metallocarboxypeptidase activity"/>
    <property type="evidence" value="ECO:0007669"/>
    <property type="project" value="UniProtKB-EC"/>
</dbReference>
<evidence type="ECO:0000256" key="17">
    <source>
        <dbReference type="ARBA" id="ARBA00074055"/>
    </source>
</evidence>
<keyword evidence="8" id="KW-0378">Hydrolase</keyword>
<dbReference type="GO" id="GO:0016020">
    <property type="term" value="C:membrane"/>
    <property type="evidence" value="ECO:0007669"/>
    <property type="project" value="UniProtKB-SubCell"/>
</dbReference>
<accession>A0A1I7T8Y3</accession>
<evidence type="ECO:0000256" key="6">
    <source>
        <dbReference type="ARBA" id="ARBA00022692"/>
    </source>
</evidence>
<dbReference type="InterPro" id="IPR046450">
    <property type="entry name" value="PA_dom_sf"/>
</dbReference>
<proteinExistence type="inferred from homology"/>
<comment type="similarity">
    <text evidence="3">Belongs to the peptidase M28 family. M28B subfamily.</text>
</comment>
<keyword evidence="12" id="KW-0482">Metalloprotease</keyword>
<dbReference type="STRING" id="1561998.A0A1I7T8Y3"/>
<dbReference type="FunFam" id="3.40.630.10:FF:000009">
    <property type="entry name" value="N-acetylated-alpha-linked acidic dipeptidase 2"/>
    <property type="match status" value="1"/>
</dbReference>
<dbReference type="FunFam" id="1.20.930.40:FF:000009">
    <property type="entry name" value="Glutamate carboxypeptidase 2 homolog"/>
    <property type="match status" value="1"/>
</dbReference>
<evidence type="ECO:0000256" key="1">
    <source>
        <dbReference type="ARBA" id="ARBA00001947"/>
    </source>
</evidence>
<dbReference type="Gene3D" id="3.40.630.10">
    <property type="entry name" value="Zn peptidases"/>
    <property type="match status" value="1"/>
</dbReference>
<evidence type="ECO:0000256" key="8">
    <source>
        <dbReference type="ARBA" id="ARBA00022801"/>
    </source>
</evidence>
<evidence type="ECO:0000259" key="21">
    <source>
        <dbReference type="Pfam" id="PF04253"/>
    </source>
</evidence>
<keyword evidence="5" id="KW-0645">Protease</keyword>
<evidence type="ECO:0000256" key="19">
    <source>
        <dbReference type="SAM" id="Phobius"/>
    </source>
</evidence>
<keyword evidence="9" id="KW-0862">Zinc</keyword>
<keyword evidence="14" id="KW-0325">Glycoprotein</keyword>
<keyword evidence="7" id="KW-0479">Metal-binding</keyword>
<evidence type="ECO:0000256" key="10">
    <source>
        <dbReference type="ARBA" id="ARBA00022968"/>
    </source>
</evidence>
<evidence type="ECO:0000256" key="15">
    <source>
        <dbReference type="ARBA" id="ARBA00052003"/>
    </source>
</evidence>
<keyword evidence="6 19" id="KW-0812">Transmembrane</keyword>
<evidence type="ECO:0000256" key="18">
    <source>
        <dbReference type="ARBA" id="ARBA00075421"/>
    </source>
</evidence>
<dbReference type="PANTHER" id="PTHR10404:SF77">
    <property type="entry name" value="GLUTAMATE CARBOXYPEPTIDASE 2 HOMOLOG"/>
    <property type="match status" value="1"/>
</dbReference>
<keyword evidence="4" id="KW-0121">Carboxypeptidase</keyword>
<evidence type="ECO:0000256" key="14">
    <source>
        <dbReference type="ARBA" id="ARBA00023180"/>
    </source>
</evidence>
<dbReference type="PANTHER" id="PTHR10404">
    <property type="entry name" value="N-ACETYLATED-ALPHA-LINKED ACIDIC DIPEPTIDASE"/>
    <property type="match status" value="1"/>
</dbReference>
<dbReference type="CDD" id="cd08022">
    <property type="entry name" value="M28_PSMA_like"/>
    <property type="match status" value="1"/>
</dbReference>
<dbReference type="SUPFAM" id="SSF52025">
    <property type="entry name" value="PA domain"/>
    <property type="match status" value="1"/>
</dbReference>
<keyword evidence="13 19" id="KW-0472">Membrane</keyword>
<comment type="cofactor">
    <cofactor evidence="1">
        <name>Zn(2+)</name>
        <dbReference type="ChEBI" id="CHEBI:29105"/>
    </cofactor>
</comment>
<evidence type="ECO:0000313" key="23">
    <source>
        <dbReference type="Proteomes" id="UP000095282"/>
    </source>
</evidence>
<dbReference type="Gene3D" id="3.50.30.30">
    <property type="match status" value="1"/>
</dbReference>
<keyword evidence="23" id="KW-1185">Reference proteome</keyword>
<dbReference type="Proteomes" id="UP000095282">
    <property type="component" value="Unplaced"/>
</dbReference>
<dbReference type="AlphaFoldDB" id="A0A1I7T8Y3"/>
<evidence type="ECO:0000313" key="24">
    <source>
        <dbReference type="WBParaSite" id="Csp11.Scaffold549.g3587.t1"/>
    </source>
</evidence>
<keyword evidence="10" id="KW-0735">Signal-anchor</keyword>
<sequence>MPYVGVGAQKASTSLTGTPMVKAYIAIAASLLFVFCIAALGLHHSERRFNKYNKVSIDDIHQTDARTIQDNIKSENIKKYLRIFTKDPHIAGSDANKKVAHAIASAWSEAGLEDVHTLPYEVLLSYPDFENPNSVVIKSSSGKEMFRSKGISPVILPDEQSGKNAGHQWLAYAGNGSASAEVVYVNHGTANDFKNLKLMGVDVKGKIALMRYGHGFRGDKVYKAQQAGAIGAVLFSDTADVAQDGVEAEHVYPKTIWMPNEGVQRGSLMHGDGDPLSPYYPSKKELFKGRTIDEAKEEGTLPSIPVLPISYTTALELLKRMSGRPAPSDWQGFVGGNLTYKLGPGFLNGEKLSINVYSELKTKRIRNVIGYIRGSEEPDRYIMLGNHFDAWVYGSIDPNSGTAVLAEVARAMMQTINETSWRPARTIVFNAWDAEEFGLIGSTEFVEEFVDVIQKRAVVYINMDCIQGNASLHVDTVPTLEHITIEASKHVANPSKREKSRGRNTVYDTWMKVFPDKKTGSPRIRVPGGGSDHAPFLNFAGVPVINFSYKNYTTFDTYPLYHTMYETPFTNIHLMDTDDLAMHRAIGQYWAELAKTFADEVVLPMNNTNLATVMLKSYLPQLKATISGINVSRIDFEAIRTQYALLSKSAQDLLAMSKKFQDTMEFTRHSFSQNPYDPKHVNAVNERLISTERCFINPRGVSKHNPSARHVLFSVSDSDSYSNSLMAGIQNAIDDYESGPTNKKFREIINQMSIVQYSVICVVNTLRDVI</sequence>
<dbReference type="InterPro" id="IPR036757">
    <property type="entry name" value="TFR-like_dimer_dom_sf"/>
</dbReference>
<feature type="domain" description="Transferrin receptor-like dimerisation" evidence="21">
    <location>
        <begin position="634"/>
        <end position="766"/>
    </location>
</feature>
<evidence type="ECO:0000256" key="3">
    <source>
        <dbReference type="ARBA" id="ARBA00005634"/>
    </source>
</evidence>
<dbReference type="GO" id="GO:0046872">
    <property type="term" value="F:metal ion binding"/>
    <property type="evidence" value="ECO:0007669"/>
    <property type="project" value="UniProtKB-KW"/>
</dbReference>
<dbReference type="Gene3D" id="1.20.930.40">
    <property type="entry name" value="Transferrin receptor-like, dimerisation domain"/>
    <property type="match status" value="1"/>
</dbReference>
<dbReference type="eggNOG" id="KOG2195">
    <property type="taxonomic scope" value="Eukaryota"/>
</dbReference>
<dbReference type="InterPro" id="IPR003137">
    <property type="entry name" value="PA_domain"/>
</dbReference>
<protein>
    <recommendedName>
        <fullName evidence="17">Glutamate carboxypeptidase 2 homolog</fullName>
        <ecNumber evidence="16">3.4.17.21</ecNumber>
    </recommendedName>
    <alternativeName>
        <fullName evidence="18">Glutamate carboxypeptidase II homolog</fullName>
    </alternativeName>
</protein>
<dbReference type="GO" id="GO:0006508">
    <property type="term" value="P:proteolysis"/>
    <property type="evidence" value="ECO:0007669"/>
    <property type="project" value="UniProtKB-KW"/>
</dbReference>
<dbReference type="SUPFAM" id="SSF47672">
    <property type="entry name" value="Transferrin receptor-like dimerisation domain"/>
    <property type="match status" value="1"/>
</dbReference>
<evidence type="ECO:0000256" key="16">
    <source>
        <dbReference type="ARBA" id="ARBA00066561"/>
    </source>
</evidence>
<evidence type="ECO:0000259" key="20">
    <source>
        <dbReference type="Pfam" id="PF02225"/>
    </source>
</evidence>
<evidence type="ECO:0000259" key="22">
    <source>
        <dbReference type="Pfam" id="PF04389"/>
    </source>
</evidence>
<evidence type="ECO:0000256" key="4">
    <source>
        <dbReference type="ARBA" id="ARBA00022645"/>
    </source>
</evidence>
<evidence type="ECO:0000256" key="9">
    <source>
        <dbReference type="ARBA" id="ARBA00022833"/>
    </source>
</evidence>
<dbReference type="FunFam" id="3.50.30.30:FF:000033">
    <property type="entry name" value="Glutamate carboxypeptidase 2 homolog"/>
    <property type="match status" value="1"/>
</dbReference>
<dbReference type="SUPFAM" id="SSF53187">
    <property type="entry name" value="Zn-dependent exopeptidases"/>
    <property type="match status" value="1"/>
</dbReference>
<organism evidence="23 24">
    <name type="scientific">Caenorhabditis tropicalis</name>
    <dbReference type="NCBI Taxonomy" id="1561998"/>
    <lineage>
        <taxon>Eukaryota</taxon>
        <taxon>Metazoa</taxon>
        <taxon>Ecdysozoa</taxon>
        <taxon>Nematoda</taxon>
        <taxon>Chromadorea</taxon>
        <taxon>Rhabditida</taxon>
        <taxon>Rhabditina</taxon>
        <taxon>Rhabditomorpha</taxon>
        <taxon>Rhabditoidea</taxon>
        <taxon>Rhabditidae</taxon>
        <taxon>Peloderinae</taxon>
        <taxon>Caenorhabditis</taxon>
    </lineage>
</organism>
<reference evidence="24" key="1">
    <citation type="submission" date="2016-11" db="UniProtKB">
        <authorList>
            <consortium name="WormBaseParasite"/>
        </authorList>
    </citation>
    <scope>IDENTIFICATION</scope>
</reference>
<dbReference type="Pfam" id="PF04389">
    <property type="entry name" value="Peptidase_M28"/>
    <property type="match status" value="1"/>
</dbReference>
<evidence type="ECO:0000256" key="2">
    <source>
        <dbReference type="ARBA" id="ARBA00004606"/>
    </source>
</evidence>
<dbReference type="InterPro" id="IPR039373">
    <property type="entry name" value="Peptidase_M28B"/>
</dbReference>
<feature type="domain" description="PA" evidence="20">
    <location>
        <begin position="179"/>
        <end position="266"/>
    </location>
</feature>
<evidence type="ECO:0000256" key="5">
    <source>
        <dbReference type="ARBA" id="ARBA00022670"/>
    </source>
</evidence>
<dbReference type="InterPro" id="IPR007365">
    <property type="entry name" value="TFR-like_dimer_dom"/>
</dbReference>
<evidence type="ECO:0000256" key="12">
    <source>
        <dbReference type="ARBA" id="ARBA00023049"/>
    </source>
</evidence>
<comment type="subcellular location">
    <subcellularLocation>
        <location evidence="2">Membrane</location>
        <topology evidence="2">Single-pass type II membrane protein</topology>
    </subcellularLocation>
</comment>
<evidence type="ECO:0000256" key="7">
    <source>
        <dbReference type="ARBA" id="ARBA00022723"/>
    </source>
</evidence>
<comment type="catalytic activity">
    <reaction evidence="15">
        <text>Release of an unsubstituted, C-terminal glutamyl residue, typically from Ac-Asp-Glu or folylpoly-gamma-glutamates.</text>
        <dbReference type="EC" id="3.4.17.21"/>
    </reaction>
</comment>
<dbReference type="Pfam" id="PF02225">
    <property type="entry name" value="PA"/>
    <property type="match status" value="1"/>
</dbReference>
<feature type="transmembrane region" description="Helical" evidence="19">
    <location>
        <begin position="23"/>
        <end position="42"/>
    </location>
</feature>
<name>A0A1I7T8Y3_9PELO</name>
<evidence type="ECO:0000256" key="13">
    <source>
        <dbReference type="ARBA" id="ARBA00023136"/>
    </source>
</evidence>
<dbReference type="InterPro" id="IPR007484">
    <property type="entry name" value="Peptidase_M28"/>
</dbReference>